<dbReference type="WormBase" id="SRAE_1000349900">
    <property type="protein sequence ID" value="SRP08818"/>
    <property type="gene ID" value="WBGene00260116"/>
</dbReference>
<reference evidence="1" key="2">
    <citation type="submission" date="2014-09" db="EMBL/GenBank/DDBJ databases">
        <authorList>
            <person name="Aslett A.Martin."/>
        </authorList>
    </citation>
    <scope>NUCLEOTIDE SEQUENCE</scope>
    <source>
        <strain evidence="1">ED321 Heterogonic</strain>
    </source>
</reference>
<reference evidence="3" key="3">
    <citation type="submission" date="2020-12" db="UniProtKB">
        <authorList>
            <consortium name="WormBaseParasite"/>
        </authorList>
    </citation>
    <scope>IDENTIFICATION</scope>
</reference>
<dbReference type="WBParaSite" id="SRAE_1000349900.1">
    <property type="protein sequence ID" value="SRAE_1000349900.1"/>
    <property type="gene ID" value="WBGene00260116"/>
</dbReference>
<evidence type="ECO:0000313" key="1">
    <source>
        <dbReference type="EMBL" id="CEF65246.1"/>
    </source>
</evidence>
<sequence length="339" mass="39465">MENNSIETLSKKICQTISLHDNRISIKDFKIILSESIHTIDIDEELKKLNITLVDLINFLESHNMIGDVKNSCDINKMTFRYTPSFLTTKLSLKLANTAERTNNNVVENYQVSKYEGSKSNVFSCNKLNNVCILKKKEVSIFEEKNLLLKKKEIKNITALKNYDDFIKSLEEKSYEYQASETIQNQNEWIITNLLVNKMTKFSSKSFLKFHYNYLDSKKDFKNCEFRGTNKNGFSYDSFGYNFNLEDNDFFSKKIESNCQYFSTPSTIDAKINNKENKNCNKNKRKFLNKRSMKSIVSQSFSSDKKLVLVEAPLLLPRQKNNIETIYFKSSLSKIKSTS</sequence>
<accession>A0A090L642</accession>
<dbReference type="Proteomes" id="UP000035682">
    <property type="component" value="Unplaced"/>
</dbReference>
<evidence type="ECO:0000313" key="3">
    <source>
        <dbReference type="WBParaSite" id="SRAE_1000349900.1"/>
    </source>
</evidence>
<gene>
    <name evidence="1 3 4" type="ORF">SRAE_1000349900</name>
</gene>
<reference evidence="2" key="1">
    <citation type="submission" date="2014-09" db="EMBL/GenBank/DDBJ databases">
        <authorList>
            <person name="Martin A.A."/>
        </authorList>
    </citation>
    <scope>NUCLEOTIDE SEQUENCE</scope>
    <source>
        <strain evidence="2">ED321</strain>
    </source>
</reference>
<dbReference type="CTD" id="36377611"/>
<dbReference type="AlphaFoldDB" id="A0A090L642"/>
<evidence type="ECO:0000313" key="4">
    <source>
        <dbReference type="WormBase" id="SRAE_1000349900"/>
    </source>
</evidence>
<dbReference type="GeneID" id="36377611"/>
<organism evidence="1">
    <name type="scientific">Strongyloides ratti</name>
    <name type="common">Parasitic roundworm</name>
    <dbReference type="NCBI Taxonomy" id="34506"/>
    <lineage>
        <taxon>Eukaryota</taxon>
        <taxon>Metazoa</taxon>
        <taxon>Ecdysozoa</taxon>
        <taxon>Nematoda</taxon>
        <taxon>Chromadorea</taxon>
        <taxon>Rhabditida</taxon>
        <taxon>Tylenchina</taxon>
        <taxon>Panagrolaimomorpha</taxon>
        <taxon>Strongyloidoidea</taxon>
        <taxon>Strongyloididae</taxon>
        <taxon>Strongyloides</taxon>
    </lineage>
</organism>
<evidence type="ECO:0000313" key="2">
    <source>
        <dbReference type="Proteomes" id="UP000035682"/>
    </source>
</evidence>
<proteinExistence type="predicted"/>
<keyword evidence="2" id="KW-1185">Reference proteome</keyword>
<dbReference type="RefSeq" id="XP_024504447.1">
    <property type="nucleotide sequence ID" value="XM_024650694.1"/>
</dbReference>
<dbReference type="EMBL" id="LN609528">
    <property type="protein sequence ID" value="CEF65246.1"/>
    <property type="molecule type" value="Genomic_DNA"/>
</dbReference>
<protein>
    <submittedName>
        <fullName evidence="3">Winged helix-turn-helix DNA-binding domain-containing protein</fullName>
    </submittedName>
</protein>
<name>A0A090L642_STRRB</name>